<evidence type="ECO:0000259" key="2">
    <source>
        <dbReference type="PROSITE" id="PS51459"/>
    </source>
</evidence>
<proteinExistence type="predicted"/>
<evidence type="ECO:0000313" key="3">
    <source>
        <dbReference type="EMBL" id="KAJ3214201.1"/>
    </source>
</evidence>
<sequence length="448" mass="52331">MSIPFEYLGDLNFNGMWKGNNLLNLWYGAPINIRERIKIDQVLKNRDIKERFYSLEYLHNKYPNQPIILLNLASTYASLLNFTDCLNLLNKLVELCTPFCIIDDKLIQWKILIEKECSENIKSTNEEYYEVCERKLYFNDPPKLTDIVNFYSQLNKIQYIQSVWISNEFTKRYRKAFLHLAAIDANETENIFSITPETTNDIIKSGLYYDDLIKVDSRSQIKNSEEVVKILDNTLCAFDICESTSLQPLTSELIMKVHKELVANTKVTKHSYDSNFTFYALTEVDRWRNCNMYVMTKDKKHKYFSNVFDIQPFIEKLLEEYTNSNINPDFLRSDPLKAYIIAAWLHHSLSIIHPFSNENGKIARLISSIPLMKANLPPISIRKNCRSKYIKALETAQLSNDITSLIEIFVNCTMISIEEITEIINTEELRNIVGTQHENNKIKLRACI</sequence>
<dbReference type="Proteomes" id="UP001211065">
    <property type="component" value="Unassembled WGS sequence"/>
</dbReference>
<organism evidence="3 4">
    <name type="scientific">Clydaea vesicula</name>
    <dbReference type="NCBI Taxonomy" id="447962"/>
    <lineage>
        <taxon>Eukaryota</taxon>
        <taxon>Fungi</taxon>
        <taxon>Fungi incertae sedis</taxon>
        <taxon>Chytridiomycota</taxon>
        <taxon>Chytridiomycota incertae sedis</taxon>
        <taxon>Chytridiomycetes</taxon>
        <taxon>Lobulomycetales</taxon>
        <taxon>Lobulomycetaceae</taxon>
        <taxon>Clydaea</taxon>
    </lineage>
</organism>
<protein>
    <recommendedName>
        <fullName evidence="2">Fido domain-containing protein</fullName>
    </recommendedName>
</protein>
<dbReference type="SUPFAM" id="SSF140931">
    <property type="entry name" value="Fic-like"/>
    <property type="match status" value="1"/>
</dbReference>
<comment type="caution">
    <text evidence="3">The sequence shown here is derived from an EMBL/GenBank/DDBJ whole genome shotgun (WGS) entry which is preliminary data.</text>
</comment>
<feature type="active site" evidence="1">
    <location>
        <position position="353"/>
    </location>
</feature>
<evidence type="ECO:0000313" key="4">
    <source>
        <dbReference type="Proteomes" id="UP001211065"/>
    </source>
</evidence>
<gene>
    <name evidence="3" type="ORF">HK099_006986</name>
</gene>
<dbReference type="PANTHER" id="PTHR13504">
    <property type="entry name" value="FIDO DOMAIN-CONTAINING PROTEIN DDB_G0283145"/>
    <property type="match status" value="1"/>
</dbReference>
<accession>A0AAD5TXH2</accession>
<dbReference type="EMBL" id="JADGJW010000641">
    <property type="protein sequence ID" value="KAJ3214201.1"/>
    <property type="molecule type" value="Genomic_DNA"/>
</dbReference>
<dbReference type="Pfam" id="PF02661">
    <property type="entry name" value="Fic"/>
    <property type="match status" value="1"/>
</dbReference>
<dbReference type="Gene3D" id="1.10.3290.10">
    <property type="entry name" value="Fido-like domain"/>
    <property type="match status" value="1"/>
</dbReference>
<dbReference type="PROSITE" id="PS51459">
    <property type="entry name" value="FIDO"/>
    <property type="match status" value="1"/>
</dbReference>
<feature type="domain" description="Fido" evidence="2">
    <location>
        <begin position="249"/>
        <end position="411"/>
    </location>
</feature>
<dbReference type="InterPro" id="IPR003812">
    <property type="entry name" value="Fido"/>
</dbReference>
<name>A0AAD5TXH2_9FUNG</name>
<dbReference type="InterPro" id="IPR036597">
    <property type="entry name" value="Fido-like_dom_sf"/>
</dbReference>
<reference evidence="3" key="1">
    <citation type="submission" date="2020-05" db="EMBL/GenBank/DDBJ databases">
        <title>Phylogenomic resolution of chytrid fungi.</title>
        <authorList>
            <person name="Stajich J.E."/>
            <person name="Amses K."/>
            <person name="Simmons R."/>
            <person name="Seto K."/>
            <person name="Myers J."/>
            <person name="Bonds A."/>
            <person name="Quandt C.A."/>
            <person name="Barry K."/>
            <person name="Liu P."/>
            <person name="Grigoriev I."/>
            <person name="Longcore J.E."/>
            <person name="James T.Y."/>
        </authorList>
    </citation>
    <scope>NUCLEOTIDE SEQUENCE</scope>
    <source>
        <strain evidence="3">JEL0476</strain>
    </source>
</reference>
<evidence type="ECO:0000256" key="1">
    <source>
        <dbReference type="PIRSR" id="PIRSR640198-1"/>
    </source>
</evidence>
<dbReference type="AlphaFoldDB" id="A0AAD5TXH2"/>
<dbReference type="PANTHER" id="PTHR13504:SF38">
    <property type="entry name" value="FIDO DOMAIN-CONTAINING PROTEIN"/>
    <property type="match status" value="1"/>
</dbReference>
<keyword evidence="4" id="KW-1185">Reference proteome</keyword>
<dbReference type="InterPro" id="IPR040198">
    <property type="entry name" value="Fido_containing"/>
</dbReference>